<evidence type="ECO:0000313" key="3">
    <source>
        <dbReference type="Proteomes" id="UP000008461"/>
    </source>
</evidence>
<dbReference type="PROSITE" id="PS51186">
    <property type="entry name" value="GNAT"/>
    <property type="match status" value="1"/>
</dbReference>
<dbReference type="Pfam" id="PF00583">
    <property type="entry name" value="Acetyltransf_1"/>
    <property type="match status" value="1"/>
</dbReference>
<name>F4KVA0_HALH1</name>
<proteinExistence type="predicted"/>
<sequence>MEELTITRGAYTITTDKSRLDLNAVHQYLSKQSYWSPNIPLETVQNAAAHSLTFAVLYGNEQVGYARVISDYSIFAYLGDVYILEAHQGQGLSKWLMETIMGHPDLQGLRRWVLATRDAHGLYAQYGWKPLANPSIWMEVHNPDVYSDTATPTKESAVP</sequence>
<dbReference type="Proteomes" id="UP000008461">
    <property type="component" value="Chromosome"/>
</dbReference>
<protein>
    <submittedName>
        <fullName evidence="2">GCN5-related N-acetyltransferase</fullName>
    </submittedName>
</protein>
<reference evidence="2 3" key="1">
    <citation type="journal article" date="2011" name="Stand. Genomic Sci.">
        <title>Complete genome sequence of Haliscomenobacter hydrossis type strain (O).</title>
        <authorList>
            <consortium name="US DOE Joint Genome Institute (JGI-PGF)"/>
            <person name="Daligault H."/>
            <person name="Lapidus A."/>
            <person name="Zeytun A."/>
            <person name="Nolan M."/>
            <person name="Lucas S."/>
            <person name="Del Rio T.G."/>
            <person name="Tice H."/>
            <person name="Cheng J.F."/>
            <person name="Tapia R."/>
            <person name="Han C."/>
            <person name="Goodwin L."/>
            <person name="Pitluck S."/>
            <person name="Liolios K."/>
            <person name="Pagani I."/>
            <person name="Ivanova N."/>
            <person name="Huntemann M."/>
            <person name="Mavromatis K."/>
            <person name="Mikhailova N."/>
            <person name="Pati A."/>
            <person name="Chen A."/>
            <person name="Palaniappan K."/>
            <person name="Land M."/>
            <person name="Hauser L."/>
            <person name="Brambilla E.M."/>
            <person name="Rohde M."/>
            <person name="Verbarg S."/>
            <person name="Goker M."/>
            <person name="Bristow J."/>
            <person name="Eisen J.A."/>
            <person name="Markowitz V."/>
            <person name="Hugenholtz P."/>
            <person name="Kyrpides N.C."/>
            <person name="Klenk H.P."/>
            <person name="Woyke T."/>
        </authorList>
    </citation>
    <scope>NUCLEOTIDE SEQUENCE [LARGE SCALE GENOMIC DNA]</scope>
    <source>
        <strain evidence="3">ATCC 27775 / DSM 1100 / LMG 10767 / O</strain>
    </source>
</reference>
<reference key="2">
    <citation type="submission" date="2011-04" db="EMBL/GenBank/DDBJ databases">
        <title>Complete sequence of chromosome of Haliscomenobacter hydrossis DSM 1100.</title>
        <authorList>
            <consortium name="US DOE Joint Genome Institute (JGI-PGF)"/>
            <person name="Lucas S."/>
            <person name="Han J."/>
            <person name="Lapidus A."/>
            <person name="Bruce D."/>
            <person name="Goodwin L."/>
            <person name="Pitluck S."/>
            <person name="Peters L."/>
            <person name="Kyrpides N."/>
            <person name="Mavromatis K."/>
            <person name="Ivanova N."/>
            <person name="Ovchinnikova G."/>
            <person name="Pagani I."/>
            <person name="Daligault H."/>
            <person name="Detter J.C."/>
            <person name="Han C."/>
            <person name="Land M."/>
            <person name="Hauser L."/>
            <person name="Markowitz V."/>
            <person name="Cheng J.-F."/>
            <person name="Hugenholtz P."/>
            <person name="Woyke T."/>
            <person name="Wu D."/>
            <person name="Verbarg S."/>
            <person name="Frueling A."/>
            <person name="Brambilla E."/>
            <person name="Klenk H.-P."/>
            <person name="Eisen J.A."/>
        </authorList>
    </citation>
    <scope>NUCLEOTIDE SEQUENCE</scope>
    <source>
        <strain>DSM 1100</strain>
    </source>
</reference>
<dbReference type="AlphaFoldDB" id="F4KVA0"/>
<dbReference type="GO" id="GO:0016747">
    <property type="term" value="F:acyltransferase activity, transferring groups other than amino-acyl groups"/>
    <property type="evidence" value="ECO:0007669"/>
    <property type="project" value="InterPro"/>
</dbReference>
<feature type="domain" description="N-acetyltransferase" evidence="1">
    <location>
        <begin position="12"/>
        <end position="143"/>
    </location>
</feature>
<dbReference type="InterPro" id="IPR000182">
    <property type="entry name" value="GNAT_dom"/>
</dbReference>
<organism evidence="2 3">
    <name type="scientific">Haliscomenobacter hydrossis (strain ATCC 27775 / DSM 1100 / LMG 10767 / O)</name>
    <dbReference type="NCBI Taxonomy" id="760192"/>
    <lineage>
        <taxon>Bacteria</taxon>
        <taxon>Pseudomonadati</taxon>
        <taxon>Bacteroidota</taxon>
        <taxon>Saprospiria</taxon>
        <taxon>Saprospirales</taxon>
        <taxon>Haliscomenobacteraceae</taxon>
        <taxon>Haliscomenobacter</taxon>
    </lineage>
</organism>
<dbReference type="eggNOG" id="COG0454">
    <property type="taxonomic scope" value="Bacteria"/>
</dbReference>
<dbReference type="InterPro" id="IPR053144">
    <property type="entry name" value="Acetyltransferase_Butenolide"/>
</dbReference>
<dbReference type="SUPFAM" id="SSF55729">
    <property type="entry name" value="Acyl-CoA N-acyltransferases (Nat)"/>
    <property type="match status" value="1"/>
</dbReference>
<dbReference type="PANTHER" id="PTHR43233">
    <property type="entry name" value="FAMILY N-ACETYLTRANSFERASE, PUTATIVE (AFU_ORTHOLOGUE AFUA_6G03350)-RELATED"/>
    <property type="match status" value="1"/>
</dbReference>
<gene>
    <name evidence="2" type="ordered locus">Halhy_2350</name>
</gene>
<dbReference type="OrthoDB" id="3216107at2"/>
<dbReference type="PANTHER" id="PTHR43233:SF1">
    <property type="entry name" value="FAMILY N-ACETYLTRANSFERASE, PUTATIVE (AFU_ORTHOLOGUE AFUA_6G03350)-RELATED"/>
    <property type="match status" value="1"/>
</dbReference>
<dbReference type="HOGENOM" id="CLU_086503_2_1_10"/>
<evidence type="ECO:0000259" key="1">
    <source>
        <dbReference type="PROSITE" id="PS51186"/>
    </source>
</evidence>
<dbReference type="InterPro" id="IPR016181">
    <property type="entry name" value="Acyl_CoA_acyltransferase"/>
</dbReference>
<dbReference type="RefSeq" id="WP_013764775.1">
    <property type="nucleotide sequence ID" value="NC_015510.1"/>
</dbReference>
<keyword evidence="3" id="KW-1185">Reference proteome</keyword>
<dbReference type="EMBL" id="CP002691">
    <property type="protein sequence ID" value="AEE50226.1"/>
    <property type="molecule type" value="Genomic_DNA"/>
</dbReference>
<accession>F4KVA0</accession>
<evidence type="ECO:0000313" key="2">
    <source>
        <dbReference type="EMBL" id="AEE50226.1"/>
    </source>
</evidence>
<dbReference type="Gene3D" id="3.40.630.30">
    <property type="match status" value="1"/>
</dbReference>
<dbReference type="KEGG" id="hhy:Halhy_2350"/>
<dbReference type="CDD" id="cd04301">
    <property type="entry name" value="NAT_SF"/>
    <property type="match status" value="1"/>
</dbReference>